<dbReference type="PANTHER" id="PTHR23517">
    <property type="entry name" value="RESISTANCE PROTEIN MDTM, PUTATIVE-RELATED-RELATED"/>
    <property type="match status" value="1"/>
</dbReference>
<evidence type="ECO:0000256" key="6">
    <source>
        <dbReference type="ARBA" id="ARBA00023136"/>
    </source>
</evidence>
<dbReference type="RefSeq" id="WP_101496062.1">
    <property type="nucleotide sequence ID" value="NZ_LNJZ01000003.1"/>
</dbReference>
<feature type="transmembrane region" description="Helical" evidence="7">
    <location>
        <begin position="372"/>
        <end position="390"/>
    </location>
</feature>
<dbReference type="GO" id="GO:0022857">
    <property type="term" value="F:transmembrane transporter activity"/>
    <property type="evidence" value="ECO:0007669"/>
    <property type="project" value="InterPro"/>
</dbReference>
<evidence type="ECO:0000313" key="10">
    <source>
        <dbReference type="Proteomes" id="UP000294575"/>
    </source>
</evidence>
<feature type="transmembrane region" description="Helical" evidence="7">
    <location>
        <begin position="137"/>
        <end position="157"/>
    </location>
</feature>
<keyword evidence="2" id="KW-0813">Transport</keyword>
<organism evidence="9 10">
    <name type="scientific">Thiopseudomonas denitrificans</name>
    <dbReference type="NCBI Taxonomy" id="1501432"/>
    <lineage>
        <taxon>Bacteria</taxon>
        <taxon>Pseudomonadati</taxon>
        <taxon>Pseudomonadota</taxon>
        <taxon>Gammaproteobacteria</taxon>
        <taxon>Pseudomonadales</taxon>
        <taxon>Pseudomonadaceae</taxon>
        <taxon>Thiopseudomonas</taxon>
    </lineage>
</organism>
<feature type="transmembrane region" description="Helical" evidence="7">
    <location>
        <begin position="12"/>
        <end position="33"/>
    </location>
</feature>
<feature type="domain" description="Major facilitator superfamily (MFS) profile" evidence="8">
    <location>
        <begin position="1"/>
        <end position="191"/>
    </location>
</feature>
<comment type="caution">
    <text evidence="9">The sequence shown here is derived from an EMBL/GenBank/DDBJ whole genome shotgun (WGS) entry which is preliminary data.</text>
</comment>
<dbReference type="InterPro" id="IPR011701">
    <property type="entry name" value="MFS"/>
</dbReference>
<keyword evidence="5 7" id="KW-1133">Transmembrane helix</keyword>
<evidence type="ECO:0000256" key="7">
    <source>
        <dbReference type="SAM" id="Phobius"/>
    </source>
</evidence>
<name>A0A4R6TSC9_9GAMM</name>
<dbReference type="Pfam" id="PF07690">
    <property type="entry name" value="MFS_1"/>
    <property type="match status" value="1"/>
</dbReference>
<reference evidence="9 10" key="1">
    <citation type="submission" date="2019-03" db="EMBL/GenBank/DDBJ databases">
        <title>Genomic Encyclopedia of Type Strains, Phase IV (KMG-IV): sequencing the most valuable type-strain genomes for metagenomic binning, comparative biology and taxonomic classification.</title>
        <authorList>
            <person name="Goeker M."/>
        </authorList>
    </citation>
    <scope>NUCLEOTIDE SEQUENCE [LARGE SCALE GENOMIC DNA]</scope>
    <source>
        <strain evidence="9 10">DSM 28679</strain>
    </source>
</reference>
<feature type="transmembrane region" description="Helical" evidence="7">
    <location>
        <begin position="274"/>
        <end position="292"/>
    </location>
</feature>
<evidence type="ECO:0000256" key="2">
    <source>
        <dbReference type="ARBA" id="ARBA00022448"/>
    </source>
</evidence>
<keyword evidence="6 7" id="KW-0472">Membrane</keyword>
<dbReference type="AlphaFoldDB" id="A0A4R6TSC9"/>
<keyword evidence="10" id="KW-1185">Reference proteome</keyword>
<evidence type="ECO:0000256" key="3">
    <source>
        <dbReference type="ARBA" id="ARBA00022475"/>
    </source>
</evidence>
<comment type="subcellular location">
    <subcellularLocation>
        <location evidence="1">Cell membrane</location>
        <topology evidence="1">Multi-pass membrane protein</topology>
    </subcellularLocation>
</comment>
<gene>
    <name evidence="9" type="ORF">DFQ45_11267</name>
</gene>
<keyword evidence="4 7" id="KW-0812">Transmembrane</keyword>
<feature type="transmembrane region" description="Helical" evidence="7">
    <location>
        <begin position="163"/>
        <end position="183"/>
    </location>
</feature>
<feature type="transmembrane region" description="Helical" evidence="7">
    <location>
        <begin position="304"/>
        <end position="328"/>
    </location>
</feature>
<evidence type="ECO:0000256" key="4">
    <source>
        <dbReference type="ARBA" id="ARBA00022692"/>
    </source>
</evidence>
<feature type="transmembrane region" description="Helical" evidence="7">
    <location>
        <begin position="203"/>
        <end position="223"/>
    </location>
</feature>
<dbReference type="InterPro" id="IPR050171">
    <property type="entry name" value="MFS_Transporters"/>
</dbReference>
<feature type="transmembrane region" description="Helical" evidence="7">
    <location>
        <begin position="73"/>
        <end position="92"/>
    </location>
</feature>
<keyword evidence="3" id="KW-1003">Cell membrane</keyword>
<dbReference type="OrthoDB" id="3285778at2"/>
<evidence type="ECO:0000313" key="9">
    <source>
        <dbReference type="EMBL" id="TDQ36520.1"/>
    </source>
</evidence>
<protein>
    <submittedName>
        <fullName evidence="9">MFS transporter</fullName>
    </submittedName>
</protein>
<sequence length="398" mass="43704">MPSQLPSRHFVLNIQLIFNIGFYALVPFLAVHMSSNLQLAGWMIGLVLGARTFSQQGLFFVGALLAERFGCRPLMLAGCCVRIAGYLVFAWADDLWGMLLGAILTGMGGAMFSPCLEALTAEIAAADDNSRTAKNNSLFALFAVYGELGAVLGPLLGRLLWGISFQHMALCSAALFMLALLLLHLNIPHQVRRISPLSGWRRLLGNGPFLWFALFYSSYLLSYNQVYFGLPKELQRSQGSIDALAWLFAMASLLVIVLQLPITRLTRHWPAQRTLALGFMLLALAFVLPALRHEIPGGWGQGTWLPYAGLMLLLMLGQMCVQPLALSLVPYFAAHRQLPLYYGALASVAGCMVLAGSVWLGRLFDLDSSGRLFWLASAAFPLASALFFMWRGKSILPQ</sequence>
<dbReference type="EMBL" id="SNYK01000012">
    <property type="protein sequence ID" value="TDQ36520.1"/>
    <property type="molecule type" value="Genomic_DNA"/>
</dbReference>
<proteinExistence type="predicted"/>
<dbReference type="SUPFAM" id="SSF103473">
    <property type="entry name" value="MFS general substrate transporter"/>
    <property type="match status" value="1"/>
</dbReference>
<dbReference type="InterPro" id="IPR020846">
    <property type="entry name" value="MFS_dom"/>
</dbReference>
<evidence type="ECO:0000256" key="5">
    <source>
        <dbReference type="ARBA" id="ARBA00022989"/>
    </source>
</evidence>
<dbReference type="Gene3D" id="1.20.1250.20">
    <property type="entry name" value="MFS general substrate transporter like domains"/>
    <property type="match status" value="1"/>
</dbReference>
<dbReference type="Proteomes" id="UP000294575">
    <property type="component" value="Unassembled WGS sequence"/>
</dbReference>
<dbReference type="GO" id="GO:0005886">
    <property type="term" value="C:plasma membrane"/>
    <property type="evidence" value="ECO:0007669"/>
    <property type="project" value="UniProtKB-SubCell"/>
</dbReference>
<evidence type="ECO:0000256" key="1">
    <source>
        <dbReference type="ARBA" id="ARBA00004651"/>
    </source>
</evidence>
<dbReference type="PROSITE" id="PS50850">
    <property type="entry name" value="MFS"/>
    <property type="match status" value="1"/>
</dbReference>
<feature type="transmembrane region" description="Helical" evidence="7">
    <location>
        <begin position="98"/>
        <end position="116"/>
    </location>
</feature>
<evidence type="ECO:0000259" key="8">
    <source>
        <dbReference type="PROSITE" id="PS50850"/>
    </source>
</evidence>
<feature type="transmembrane region" description="Helical" evidence="7">
    <location>
        <begin position="340"/>
        <end position="360"/>
    </location>
</feature>
<dbReference type="PANTHER" id="PTHR23517:SF2">
    <property type="entry name" value="MULTIDRUG RESISTANCE PROTEIN MDTH"/>
    <property type="match status" value="1"/>
</dbReference>
<feature type="transmembrane region" description="Helical" evidence="7">
    <location>
        <begin position="39"/>
        <end position="66"/>
    </location>
</feature>
<accession>A0A4R6TSC9</accession>
<feature type="transmembrane region" description="Helical" evidence="7">
    <location>
        <begin position="243"/>
        <end position="262"/>
    </location>
</feature>
<dbReference type="InterPro" id="IPR036259">
    <property type="entry name" value="MFS_trans_sf"/>
</dbReference>